<feature type="compositionally biased region" description="Basic and acidic residues" evidence="1">
    <location>
        <begin position="1"/>
        <end position="18"/>
    </location>
</feature>
<reference evidence="2" key="1">
    <citation type="submission" date="2020-08" db="EMBL/GenBank/DDBJ databases">
        <title>Genome sequencing and assembly of the red palm weevil Rhynchophorus ferrugineus.</title>
        <authorList>
            <person name="Dias G.B."/>
            <person name="Bergman C.M."/>
            <person name="Manee M."/>
        </authorList>
    </citation>
    <scope>NUCLEOTIDE SEQUENCE</scope>
    <source>
        <strain evidence="2">AA-2017</strain>
        <tissue evidence="2">Whole larva</tissue>
    </source>
</reference>
<organism evidence="2 3">
    <name type="scientific">Rhynchophorus ferrugineus</name>
    <name type="common">Red palm weevil</name>
    <name type="synonym">Curculio ferrugineus</name>
    <dbReference type="NCBI Taxonomy" id="354439"/>
    <lineage>
        <taxon>Eukaryota</taxon>
        <taxon>Metazoa</taxon>
        <taxon>Ecdysozoa</taxon>
        <taxon>Arthropoda</taxon>
        <taxon>Hexapoda</taxon>
        <taxon>Insecta</taxon>
        <taxon>Pterygota</taxon>
        <taxon>Neoptera</taxon>
        <taxon>Endopterygota</taxon>
        <taxon>Coleoptera</taxon>
        <taxon>Polyphaga</taxon>
        <taxon>Cucujiformia</taxon>
        <taxon>Curculionidae</taxon>
        <taxon>Dryophthorinae</taxon>
        <taxon>Rhynchophorus</taxon>
    </lineage>
</organism>
<dbReference type="EMBL" id="JAACXV010013650">
    <property type="protein sequence ID" value="KAF7272931.1"/>
    <property type="molecule type" value="Genomic_DNA"/>
</dbReference>
<accession>A0A834I595</accession>
<keyword evidence="3" id="KW-1185">Reference proteome</keyword>
<evidence type="ECO:0000313" key="2">
    <source>
        <dbReference type="EMBL" id="KAF7272931.1"/>
    </source>
</evidence>
<sequence length="73" mass="7813">MGRDTIDGIRPGGGRDGDGTSGEGLTGSFRHHQRNASFKIDSFGVLGDILEAAVIDNWDSGYGEGHSRKKQDH</sequence>
<proteinExistence type="predicted"/>
<dbReference type="Proteomes" id="UP000625711">
    <property type="component" value="Unassembled WGS sequence"/>
</dbReference>
<evidence type="ECO:0000256" key="1">
    <source>
        <dbReference type="SAM" id="MobiDB-lite"/>
    </source>
</evidence>
<comment type="caution">
    <text evidence="2">The sequence shown here is derived from an EMBL/GenBank/DDBJ whole genome shotgun (WGS) entry which is preliminary data.</text>
</comment>
<evidence type="ECO:0000313" key="3">
    <source>
        <dbReference type="Proteomes" id="UP000625711"/>
    </source>
</evidence>
<protein>
    <submittedName>
        <fullName evidence="2">Uncharacterized protein</fullName>
    </submittedName>
</protein>
<dbReference type="AlphaFoldDB" id="A0A834I595"/>
<name>A0A834I595_RHYFE</name>
<gene>
    <name evidence="2" type="ORF">GWI33_014321</name>
</gene>
<feature type="region of interest" description="Disordered" evidence="1">
    <location>
        <begin position="1"/>
        <end position="31"/>
    </location>
</feature>